<comment type="similarity">
    <text evidence="2">Belongs to the major facilitator superfamily.</text>
</comment>
<dbReference type="InterPro" id="IPR011701">
    <property type="entry name" value="MFS"/>
</dbReference>
<keyword evidence="4 7" id="KW-0812">Transmembrane</keyword>
<gene>
    <name evidence="10" type="primary">CSON011276</name>
</gene>
<evidence type="ECO:0000259" key="8">
    <source>
        <dbReference type="PROSITE" id="PS50850"/>
    </source>
</evidence>
<dbReference type="AlphaFoldDB" id="A0A336M5U0"/>
<dbReference type="OMA" id="VTYMMMA"/>
<comment type="subcellular location">
    <subcellularLocation>
        <location evidence="1">Membrane</location>
        <topology evidence="1">Multi-pass membrane protein</topology>
    </subcellularLocation>
</comment>
<feature type="transmembrane region" description="Helical" evidence="7">
    <location>
        <begin position="123"/>
        <end position="140"/>
    </location>
</feature>
<evidence type="ECO:0000256" key="3">
    <source>
        <dbReference type="ARBA" id="ARBA00022448"/>
    </source>
</evidence>
<keyword evidence="5 7" id="KW-1133">Transmembrane helix</keyword>
<reference evidence="9" key="1">
    <citation type="submission" date="2018-04" db="EMBL/GenBank/DDBJ databases">
        <authorList>
            <person name="Go L.Y."/>
            <person name="Mitchell J.A."/>
        </authorList>
    </citation>
    <scope>NUCLEOTIDE SEQUENCE</scope>
    <source>
        <tissue evidence="9">Whole organism</tissue>
    </source>
</reference>
<protein>
    <submittedName>
        <fullName evidence="10">CSON011276 protein</fullName>
    </submittedName>
</protein>
<evidence type="ECO:0000256" key="6">
    <source>
        <dbReference type="ARBA" id="ARBA00023136"/>
    </source>
</evidence>
<dbReference type="EMBL" id="UFQT01000488">
    <property type="protein sequence ID" value="SSX24711.1"/>
    <property type="molecule type" value="Genomic_DNA"/>
</dbReference>
<feature type="transmembrane region" description="Helical" evidence="7">
    <location>
        <begin position="480"/>
        <end position="499"/>
    </location>
</feature>
<dbReference type="InterPro" id="IPR036259">
    <property type="entry name" value="MFS_trans_sf"/>
</dbReference>
<dbReference type="SUPFAM" id="SSF103473">
    <property type="entry name" value="MFS general substrate transporter"/>
    <property type="match status" value="1"/>
</dbReference>
<feature type="transmembrane region" description="Helical" evidence="7">
    <location>
        <begin position="363"/>
        <end position="381"/>
    </location>
</feature>
<feature type="transmembrane region" description="Helical" evidence="7">
    <location>
        <begin position="152"/>
        <end position="175"/>
    </location>
</feature>
<dbReference type="GO" id="GO:0016020">
    <property type="term" value="C:membrane"/>
    <property type="evidence" value="ECO:0007669"/>
    <property type="project" value="UniProtKB-SubCell"/>
</dbReference>
<evidence type="ECO:0000256" key="5">
    <source>
        <dbReference type="ARBA" id="ARBA00022989"/>
    </source>
</evidence>
<feature type="domain" description="Major facilitator superfamily (MFS) profile" evidence="8">
    <location>
        <begin position="26"/>
        <end position="504"/>
    </location>
</feature>
<keyword evidence="6 7" id="KW-0472">Membrane</keyword>
<organism evidence="10">
    <name type="scientific">Culicoides sonorensis</name>
    <name type="common">Biting midge</name>
    <dbReference type="NCBI Taxonomy" id="179676"/>
    <lineage>
        <taxon>Eukaryota</taxon>
        <taxon>Metazoa</taxon>
        <taxon>Ecdysozoa</taxon>
        <taxon>Arthropoda</taxon>
        <taxon>Hexapoda</taxon>
        <taxon>Insecta</taxon>
        <taxon>Pterygota</taxon>
        <taxon>Neoptera</taxon>
        <taxon>Endopterygota</taxon>
        <taxon>Diptera</taxon>
        <taxon>Nematocera</taxon>
        <taxon>Chironomoidea</taxon>
        <taxon>Ceratopogonidae</taxon>
        <taxon>Ceratopogoninae</taxon>
        <taxon>Culicoides</taxon>
        <taxon>Monoculicoides</taxon>
    </lineage>
</organism>
<evidence type="ECO:0000256" key="2">
    <source>
        <dbReference type="ARBA" id="ARBA00008335"/>
    </source>
</evidence>
<feature type="transmembrane region" description="Helical" evidence="7">
    <location>
        <begin position="187"/>
        <end position="208"/>
    </location>
</feature>
<dbReference type="FunFam" id="1.20.1250.20:FF:000232">
    <property type="entry name" value="Organic cation/carnitine transporter 7"/>
    <property type="match status" value="1"/>
</dbReference>
<dbReference type="Gene3D" id="1.20.1250.20">
    <property type="entry name" value="MFS general substrate transporter like domains"/>
    <property type="match status" value="1"/>
</dbReference>
<feature type="transmembrane region" description="Helical" evidence="7">
    <location>
        <begin position="454"/>
        <end position="474"/>
    </location>
</feature>
<dbReference type="InterPro" id="IPR020846">
    <property type="entry name" value="MFS_dom"/>
</dbReference>
<dbReference type="PANTHER" id="PTHR23511:SF38">
    <property type="entry name" value="SYNAPTIC VESICLE 2-RELATED PROTEIN-LIKE PROTEIN"/>
    <property type="match status" value="1"/>
</dbReference>
<evidence type="ECO:0000313" key="10">
    <source>
        <dbReference type="EMBL" id="SSX24711.1"/>
    </source>
</evidence>
<dbReference type="InterPro" id="IPR005828">
    <property type="entry name" value="MFS_sugar_transport-like"/>
</dbReference>
<reference evidence="10" key="2">
    <citation type="submission" date="2018-07" db="EMBL/GenBank/DDBJ databases">
        <authorList>
            <person name="Quirk P.G."/>
            <person name="Krulwich T.A."/>
        </authorList>
    </citation>
    <scope>NUCLEOTIDE SEQUENCE</scope>
</reference>
<name>A0A336M5U0_CULSO</name>
<feature type="transmembrane region" description="Helical" evidence="7">
    <location>
        <begin position="393"/>
        <end position="412"/>
    </location>
</feature>
<dbReference type="Pfam" id="PF07690">
    <property type="entry name" value="MFS_1"/>
    <property type="match status" value="1"/>
</dbReference>
<accession>A0A336M5U0</accession>
<evidence type="ECO:0000256" key="1">
    <source>
        <dbReference type="ARBA" id="ARBA00004141"/>
    </source>
</evidence>
<dbReference type="EMBL" id="UFQS01000488">
    <property type="protein sequence ID" value="SSX04347.1"/>
    <property type="molecule type" value="Genomic_DNA"/>
</dbReference>
<proteinExistence type="inferred from homology"/>
<keyword evidence="3" id="KW-0813">Transport</keyword>
<dbReference type="Pfam" id="PF00083">
    <property type="entry name" value="Sugar_tr"/>
    <property type="match status" value="1"/>
</dbReference>
<feature type="transmembrane region" description="Helical" evidence="7">
    <location>
        <begin position="93"/>
        <end position="117"/>
    </location>
</feature>
<feature type="transmembrane region" description="Helical" evidence="7">
    <location>
        <begin position="299"/>
        <end position="321"/>
    </location>
</feature>
<evidence type="ECO:0000256" key="7">
    <source>
        <dbReference type="SAM" id="Phobius"/>
    </source>
</evidence>
<dbReference type="PANTHER" id="PTHR23511">
    <property type="entry name" value="SYNAPTIC VESICLE GLYCOPROTEIN 2"/>
    <property type="match status" value="1"/>
</dbReference>
<feature type="transmembrane region" description="Helical" evidence="7">
    <location>
        <begin position="66"/>
        <end position="86"/>
    </location>
</feature>
<evidence type="ECO:0000256" key="4">
    <source>
        <dbReference type="ARBA" id="ARBA00022692"/>
    </source>
</evidence>
<sequence length="508" mass="57047">MDELDPLEKITFENAIKSTKFGKFNIFLLLICGAIFANTAMGVTMLSFVLPAAACDFDMNSQSKGALSGAPMMGMLVGSYFWGCMADIKGRRFVLVTTLLIDGICGLVSSFIPIYSIFLTLRLINGFSIAGTMGICFSYLGEFQQTKYRETVLGWMELFWAVGVICLPLIAWGIIPMEICFKYLKSWNIFVLIGSLPSVLIGLLLIWFPESPKFLVEVGEPDKALDILKKIYELNTGNSAADFPVRSLQPTLHKFRRMQKDHRISIRQLKVHKKKDMKILLGTVWDQTKELLHPPLLKLTLLTCYIQFGILTSYYTLMIWFPELFNRLEKFEVLYPNDTVTMCAASKVVVDQSICQEHIEDEVFIHTLLVGLACIPSSIWLPSCMYKLGVRFFLMFSLIVSCIATILLYFVQNLAHHLMLSCLFESMTSLAESAIYCVLVEIFPTRLRVMASSLSLTVGRLGGVLGNALFGYLIDIQCEVPIVIFAALLLTSGILCFFLPHTGQKSLN</sequence>
<dbReference type="VEuPathDB" id="VectorBase:CSON011276"/>
<feature type="transmembrane region" description="Helical" evidence="7">
    <location>
        <begin position="26"/>
        <end position="54"/>
    </location>
</feature>
<evidence type="ECO:0000313" key="9">
    <source>
        <dbReference type="EMBL" id="SSX04347.1"/>
    </source>
</evidence>
<dbReference type="PROSITE" id="PS50850">
    <property type="entry name" value="MFS"/>
    <property type="match status" value="1"/>
</dbReference>
<dbReference type="GO" id="GO:0022857">
    <property type="term" value="F:transmembrane transporter activity"/>
    <property type="evidence" value="ECO:0007669"/>
    <property type="project" value="InterPro"/>
</dbReference>